<dbReference type="GO" id="GO:0022008">
    <property type="term" value="P:neurogenesis"/>
    <property type="evidence" value="ECO:0007669"/>
    <property type="project" value="TreeGrafter"/>
</dbReference>
<reference evidence="2" key="1">
    <citation type="journal article" date="2019" name="bioRxiv">
        <title>The Genome of the Zebra Mussel, Dreissena polymorpha: A Resource for Invasive Species Research.</title>
        <authorList>
            <person name="McCartney M.A."/>
            <person name="Auch B."/>
            <person name="Kono T."/>
            <person name="Mallez S."/>
            <person name="Zhang Y."/>
            <person name="Obille A."/>
            <person name="Becker A."/>
            <person name="Abrahante J.E."/>
            <person name="Garbe J."/>
            <person name="Badalamenti J.P."/>
            <person name="Herman A."/>
            <person name="Mangelson H."/>
            <person name="Liachko I."/>
            <person name="Sullivan S."/>
            <person name="Sone E.D."/>
            <person name="Koren S."/>
            <person name="Silverstein K.A.T."/>
            <person name="Beckman K.B."/>
            <person name="Gohl D.M."/>
        </authorList>
    </citation>
    <scope>NUCLEOTIDE SEQUENCE</scope>
    <source>
        <strain evidence="2">Duluth1</strain>
        <tissue evidence="2">Whole animal</tissue>
    </source>
</reference>
<evidence type="ECO:0000259" key="1">
    <source>
        <dbReference type="PROSITE" id="PS50097"/>
    </source>
</evidence>
<dbReference type="Proteomes" id="UP000828390">
    <property type="component" value="Unassembled WGS sequence"/>
</dbReference>
<feature type="domain" description="BTB" evidence="1">
    <location>
        <begin position="25"/>
        <end position="84"/>
    </location>
</feature>
<dbReference type="SUPFAM" id="SSF54695">
    <property type="entry name" value="POZ domain"/>
    <property type="match status" value="1"/>
</dbReference>
<gene>
    <name evidence="2" type="ORF">DPMN_149328</name>
</gene>
<evidence type="ECO:0000313" key="3">
    <source>
        <dbReference type="Proteomes" id="UP000828390"/>
    </source>
</evidence>
<dbReference type="InterPro" id="IPR000210">
    <property type="entry name" value="BTB/POZ_dom"/>
</dbReference>
<keyword evidence="3" id="KW-1185">Reference proteome</keyword>
<reference evidence="2" key="2">
    <citation type="submission" date="2020-11" db="EMBL/GenBank/DDBJ databases">
        <authorList>
            <person name="McCartney M.A."/>
            <person name="Auch B."/>
            <person name="Kono T."/>
            <person name="Mallez S."/>
            <person name="Becker A."/>
            <person name="Gohl D.M."/>
            <person name="Silverstein K.A.T."/>
            <person name="Koren S."/>
            <person name="Bechman K.B."/>
            <person name="Herman A."/>
            <person name="Abrahante J.E."/>
            <person name="Garbe J."/>
        </authorList>
    </citation>
    <scope>NUCLEOTIDE SEQUENCE</scope>
    <source>
        <strain evidence="2">Duluth1</strain>
        <tissue evidence="2">Whole animal</tissue>
    </source>
</reference>
<dbReference type="GO" id="GO:0005829">
    <property type="term" value="C:cytosol"/>
    <property type="evidence" value="ECO:0007669"/>
    <property type="project" value="TreeGrafter"/>
</dbReference>
<protein>
    <recommendedName>
        <fullName evidence="1">BTB domain-containing protein</fullName>
    </recommendedName>
</protein>
<accession>A0A9D4J4V4</accession>
<dbReference type="PANTHER" id="PTHR45774">
    <property type="entry name" value="BTB/POZ DOMAIN-CONTAINING"/>
    <property type="match status" value="1"/>
</dbReference>
<organism evidence="2 3">
    <name type="scientific">Dreissena polymorpha</name>
    <name type="common">Zebra mussel</name>
    <name type="synonym">Mytilus polymorpha</name>
    <dbReference type="NCBI Taxonomy" id="45954"/>
    <lineage>
        <taxon>Eukaryota</taxon>
        <taxon>Metazoa</taxon>
        <taxon>Spiralia</taxon>
        <taxon>Lophotrochozoa</taxon>
        <taxon>Mollusca</taxon>
        <taxon>Bivalvia</taxon>
        <taxon>Autobranchia</taxon>
        <taxon>Heteroconchia</taxon>
        <taxon>Euheterodonta</taxon>
        <taxon>Imparidentia</taxon>
        <taxon>Neoheterodontei</taxon>
        <taxon>Myida</taxon>
        <taxon>Dreissenoidea</taxon>
        <taxon>Dreissenidae</taxon>
        <taxon>Dreissena</taxon>
    </lineage>
</organism>
<dbReference type="InterPro" id="IPR011333">
    <property type="entry name" value="SKP1/BTB/POZ_sf"/>
</dbReference>
<evidence type="ECO:0000313" key="2">
    <source>
        <dbReference type="EMBL" id="KAH3795768.1"/>
    </source>
</evidence>
<comment type="caution">
    <text evidence="2">The sequence shown here is derived from an EMBL/GenBank/DDBJ whole genome shotgun (WGS) entry which is preliminary data.</text>
</comment>
<name>A0A9D4J4V4_DREPO</name>
<sequence>MATHWQYSESFADTNFKMFENEDLFDVTLEAGNEKKQIKCHKFILASRSPVFYAMFCGTLAESKDVICVPDIEPSTLEHLLRFVLYCEDFYSWSILLKS</sequence>
<dbReference type="PROSITE" id="PS50097">
    <property type="entry name" value="BTB"/>
    <property type="match status" value="1"/>
</dbReference>
<dbReference type="Pfam" id="PF00651">
    <property type="entry name" value="BTB"/>
    <property type="match status" value="1"/>
</dbReference>
<dbReference type="AlphaFoldDB" id="A0A9D4J4V4"/>
<dbReference type="Gene3D" id="3.30.710.10">
    <property type="entry name" value="Potassium Channel Kv1.1, Chain A"/>
    <property type="match status" value="1"/>
</dbReference>
<dbReference type="PANTHER" id="PTHR45774:SF4">
    <property type="entry name" value="AXUNDEAD, ISOFORM F"/>
    <property type="match status" value="1"/>
</dbReference>
<proteinExistence type="predicted"/>
<dbReference type="EMBL" id="JAIWYP010000007">
    <property type="protein sequence ID" value="KAH3795768.1"/>
    <property type="molecule type" value="Genomic_DNA"/>
</dbReference>